<organism evidence="2">
    <name type="scientific">Polytomella parva</name>
    <dbReference type="NCBI Taxonomy" id="51329"/>
    <lineage>
        <taxon>Eukaryota</taxon>
        <taxon>Viridiplantae</taxon>
        <taxon>Chlorophyta</taxon>
        <taxon>core chlorophytes</taxon>
        <taxon>Chlorophyceae</taxon>
        <taxon>CS clade</taxon>
        <taxon>Chlamydomonadales</taxon>
        <taxon>Chlamydomonadaceae</taxon>
        <taxon>Polytomella</taxon>
    </lineage>
</organism>
<gene>
    <name evidence="2" type="ORF">PPAR00522_LOCUS6692</name>
</gene>
<feature type="compositionally biased region" description="Low complexity" evidence="1">
    <location>
        <begin position="29"/>
        <end position="56"/>
    </location>
</feature>
<evidence type="ECO:0000256" key="1">
    <source>
        <dbReference type="SAM" id="MobiDB-lite"/>
    </source>
</evidence>
<proteinExistence type="predicted"/>
<feature type="region of interest" description="Disordered" evidence="1">
    <location>
        <begin position="20"/>
        <end position="56"/>
    </location>
</feature>
<evidence type="ECO:0000313" key="2">
    <source>
        <dbReference type="EMBL" id="CAD8770291.1"/>
    </source>
</evidence>
<reference evidence="2" key="1">
    <citation type="submission" date="2021-01" db="EMBL/GenBank/DDBJ databases">
        <authorList>
            <person name="Corre E."/>
            <person name="Pelletier E."/>
            <person name="Niang G."/>
            <person name="Scheremetjew M."/>
            <person name="Finn R."/>
            <person name="Kale V."/>
            <person name="Holt S."/>
            <person name="Cochrane G."/>
            <person name="Meng A."/>
            <person name="Brown T."/>
            <person name="Cohen L."/>
        </authorList>
    </citation>
    <scope>NUCLEOTIDE SEQUENCE</scope>
    <source>
        <strain evidence="2">SAG 63-3</strain>
    </source>
</reference>
<name>A0A7S0YDC9_9CHLO</name>
<dbReference type="EMBL" id="HBFM01010534">
    <property type="protein sequence ID" value="CAD8770291.1"/>
    <property type="molecule type" value="Transcribed_RNA"/>
</dbReference>
<protein>
    <submittedName>
        <fullName evidence="2">Uncharacterized protein</fullName>
    </submittedName>
</protein>
<accession>A0A7S0YDC9</accession>
<dbReference type="AlphaFoldDB" id="A0A7S0YDC9"/>
<feature type="region of interest" description="Disordered" evidence="1">
    <location>
        <begin position="76"/>
        <end position="95"/>
    </location>
</feature>
<sequence>MSYKRSVIVPSLPSQLCFKDVDESKHSENSNAASYSSSPSPRFNYLKPSQPSPSKSLANILEDTQSLLQDMKLKAYSRSEANRRRTPPPKKPQVDTINDVLSQYLQPAKKPPPPPVPELSAYDEKLAQSFQNLDQVDLMIRQTFGLSTSSSSTFLPDSSSSTAAASAKASCRGLRVGSLTSPLSSIVSIYPDRLEYNFPHPHEGAVRMLMYFRDLSEIRYDAKDMELSYHANRPLAVFLGFYDAADRKHRLSLKFCTTVEADVVIAAVRKVTMIRVM</sequence>